<keyword evidence="7 10" id="KW-0324">Glycolysis</keyword>
<name>A0A7M1UQB9_9CREN</name>
<feature type="binding site" evidence="10">
    <location>
        <position position="109"/>
    </location>
    <ligand>
        <name>NAD(+)</name>
        <dbReference type="ChEBI" id="CHEBI:57540"/>
    </ligand>
</feature>
<dbReference type="EC" id="1.2.1.59" evidence="10 12"/>
<dbReference type="Pfam" id="PF01113">
    <property type="entry name" value="DapB_N"/>
    <property type="match status" value="1"/>
</dbReference>
<gene>
    <name evidence="10" type="primary">gap</name>
    <name evidence="14" type="ORF">IMZ38_06065</name>
</gene>
<evidence type="ECO:0000259" key="13">
    <source>
        <dbReference type="SMART" id="SM00846"/>
    </source>
</evidence>
<protein>
    <recommendedName>
        <fullName evidence="10 12">Glyceraldehyde-3-phosphate dehydrogenase</fullName>
        <shortName evidence="10">GAPDH</shortName>
        <ecNumber evidence="10 12">1.2.1.59</ecNumber>
    </recommendedName>
    <alternativeName>
        <fullName evidence="10">NAD(P)-dependent glyceraldehyde-3-phosphate dehydrogenase</fullName>
    </alternativeName>
</protein>
<reference evidence="14 15" key="1">
    <citation type="submission" date="2020-10" db="EMBL/GenBank/DDBJ databases">
        <title>Complete genome sequence of Thermosphaera aggregans strain 3507.</title>
        <authorList>
            <person name="Zayulina K.S."/>
            <person name="Elcheninov A.G."/>
            <person name="Toshchakov S.V."/>
            <person name="Kublanov I.V."/>
            <person name="Kochetkova T.V."/>
        </authorList>
    </citation>
    <scope>NUCLEOTIDE SEQUENCE [LARGE SCALE GENOMIC DNA]</scope>
    <source>
        <strain evidence="14 15">3507</strain>
    </source>
</reference>
<dbReference type="GO" id="GO:0005737">
    <property type="term" value="C:cytoplasm"/>
    <property type="evidence" value="ECO:0007669"/>
    <property type="project" value="UniProtKB-SubCell"/>
</dbReference>
<dbReference type="SUPFAM" id="SSF51735">
    <property type="entry name" value="NAD(P)-binding Rossmann-fold domains"/>
    <property type="match status" value="1"/>
</dbReference>
<feature type="binding site" evidence="10">
    <location>
        <begin position="138"/>
        <end position="140"/>
    </location>
    <ligand>
        <name>D-glyceraldehyde 3-phosphate</name>
        <dbReference type="ChEBI" id="CHEBI:59776"/>
    </ligand>
</feature>
<dbReference type="OrthoDB" id="295712at2157"/>
<dbReference type="SMART" id="SM00846">
    <property type="entry name" value="Gp_dh_N"/>
    <property type="match status" value="1"/>
</dbReference>
<evidence type="ECO:0000256" key="3">
    <source>
        <dbReference type="ARBA" id="ARBA00011881"/>
    </source>
</evidence>
<comment type="similarity">
    <text evidence="2 10 12">Belongs to the glyceraldehyde-3-phosphate dehydrogenase family.</text>
</comment>
<comment type="subcellular location">
    <subcellularLocation>
        <location evidence="10 12">Cytoplasm</location>
    </subcellularLocation>
</comment>
<feature type="binding site" evidence="10">
    <location>
        <position position="167"/>
    </location>
    <ligand>
        <name>NAD(+)</name>
        <dbReference type="ChEBI" id="CHEBI:57540"/>
    </ligand>
</feature>
<evidence type="ECO:0000313" key="15">
    <source>
        <dbReference type="Proteomes" id="UP000593766"/>
    </source>
</evidence>
<feature type="active site" description="Nucleophile" evidence="10 11">
    <location>
        <position position="139"/>
    </location>
</feature>
<dbReference type="NCBIfam" id="NF003251">
    <property type="entry name" value="PRK04207.1"/>
    <property type="match status" value="1"/>
</dbReference>
<dbReference type="EMBL" id="CP063144">
    <property type="protein sequence ID" value="QOR94189.1"/>
    <property type="molecule type" value="Genomic_DNA"/>
</dbReference>
<dbReference type="InterPro" id="IPR020830">
    <property type="entry name" value="GlycerAld_3-P_DH_AS"/>
</dbReference>
<feature type="binding site" evidence="10">
    <location>
        <position position="301"/>
    </location>
    <ligand>
        <name>NAD(+)</name>
        <dbReference type="ChEBI" id="CHEBI:57540"/>
    </ligand>
</feature>
<dbReference type="GO" id="GO:0006096">
    <property type="term" value="P:glycolytic process"/>
    <property type="evidence" value="ECO:0007669"/>
    <property type="project" value="UniProtKB-UniRule"/>
</dbReference>
<sequence>MIKVGLNGYGTIGKRVADAVLKNSRFQLVGIVKYTPDYSSKMAFKKGINIYVPPEKWRDFESQGVTPKGTIQEFLEESSIIIDASPSGKGFANLSLYKAAGKPAIFQGGEKPEVAELSFSTYCNYDEAVGRKYLRVVSCNTTGLLRILCVLHKEFNVKRARVLVIRRGADPKEDARGPINSIKLESVEDVSHHGKDAMLVLPNVKIISQAVVVPTTLMHVQYLDVEVATPVIKEQVTEVLSRYARILLVDPKKTGLDSTSKLIEAARDFLRSRNDIYENVVFENSILVSGNSISLIQAIHQESIVVPENMDALYAVAGVKLPLEKVVEETDKLLGIGGLKDVF</sequence>
<comment type="subunit">
    <text evidence="3 10 12">Homotetramer.</text>
</comment>
<dbReference type="Proteomes" id="UP000593766">
    <property type="component" value="Chromosome"/>
</dbReference>
<dbReference type="InterPro" id="IPR006436">
    <property type="entry name" value="Glyceraldehyde-3-P_DH_2_arc"/>
</dbReference>
<feature type="binding site" evidence="10">
    <location>
        <begin position="11"/>
        <end position="12"/>
    </location>
    <ligand>
        <name>NAD(+)</name>
        <dbReference type="ChEBI" id="CHEBI:57540"/>
    </ligand>
</feature>
<evidence type="ECO:0000256" key="9">
    <source>
        <dbReference type="ARBA" id="ARBA00048853"/>
    </source>
</evidence>
<dbReference type="InterPro" id="IPR020829">
    <property type="entry name" value="GlycerAld_3-P_DH_cat"/>
</dbReference>
<evidence type="ECO:0000256" key="8">
    <source>
        <dbReference type="ARBA" id="ARBA00048067"/>
    </source>
</evidence>
<dbReference type="InterPro" id="IPR000846">
    <property type="entry name" value="DapB_N"/>
</dbReference>
<dbReference type="Gene3D" id="3.40.50.720">
    <property type="entry name" value="NAD(P)-binding Rossmann-like Domain"/>
    <property type="match status" value="1"/>
</dbReference>
<comment type="catalytic activity">
    <reaction evidence="8 10 12">
        <text>D-glyceraldehyde 3-phosphate + phosphate + NADP(+) = (2R)-3-phospho-glyceroyl phosphate + NADPH + H(+)</text>
        <dbReference type="Rhea" id="RHEA:10296"/>
        <dbReference type="ChEBI" id="CHEBI:15378"/>
        <dbReference type="ChEBI" id="CHEBI:43474"/>
        <dbReference type="ChEBI" id="CHEBI:57604"/>
        <dbReference type="ChEBI" id="CHEBI:57783"/>
        <dbReference type="ChEBI" id="CHEBI:58349"/>
        <dbReference type="ChEBI" id="CHEBI:59776"/>
        <dbReference type="EC" id="1.2.1.59"/>
    </reaction>
</comment>
<dbReference type="PIRSF" id="PIRSF000149">
    <property type="entry name" value="GAP_DH"/>
    <property type="match status" value="1"/>
</dbReference>
<evidence type="ECO:0000256" key="10">
    <source>
        <dbReference type="HAMAP-Rule" id="MF_00559"/>
    </source>
</evidence>
<dbReference type="GO" id="GO:0050661">
    <property type="term" value="F:NADP binding"/>
    <property type="evidence" value="ECO:0007669"/>
    <property type="project" value="UniProtKB-UniRule"/>
</dbReference>
<dbReference type="GO" id="GO:0051287">
    <property type="term" value="F:NAD binding"/>
    <property type="evidence" value="ECO:0007669"/>
    <property type="project" value="UniProtKB-UniRule"/>
</dbReference>
<dbReference type="GO" id="GO:0009089">
    <property type="term" value="P:lysine biosynthetic process via diaminopimelate"/>
    <property type="evidence" value="ECO:0007669"/>
    <property type="project" value="InterPro"/>
</dbReference>
<organism evidence="14 15">
    <name type="scientific">Thermosphaera chiliense</name>
    <dbReference type="NCBI Taxonomy" id="3402707"/>
    <lineage>
        <taxon>Archaea</taxon>
        <taxon>Thermoproteota</taxon>
        <taxon>Thermoprotei</taxon>
        <taxon>Desulfurococcales</taxon>
        <taxon>Desulfurococcaceae</taxon>
        <taxon>Thermosphaera</taxon>
    </lineage>
</organism>
<feature type="domain" description="Glyceraldehyde 3-phosphate dehydrogenase NAD(P) binding" evidence="13">
    <location>
        <begin position="2"/>
        <end position="139"/>
    </location>
</feature>
<keyword evidence="15" id="KW-1185">Reference proteome</keyword>
<dbReference type="SUPFAM" id="SSF55347">
    <property type="entry name" value="Glyceraldehyde-3-phosphate dehydrogenase-like, C-terminal domain"/>
    <property type="match status" value="1"/>
</dbReference>
<evidence type="ECO:0000256" key="11">
    <source>
        <dbReference type="PIRSR" id="PIRSR000149-1"/>
    </source>
</evidence>
<dbReference type="GO" id="GO:0004365">
    <property type="term" value="F:glyceraldehyde-3-phosphate dehydrogenase (NAD+) (phosphorylating) activity"/>
    <property type="evidence" value="ECO:0007669"/>
    <property type="project" value="UniProtKB-UniRule"/>
</dbReference>
<dbReference type="Gene3D" id="3.30.360.10">
    <property type="entry name" value="Dihydrodipicolinate Reductase, domain 2"/>
    <property type="match status" value="1"/>
</dbReference>
<comment type="catalytic activity">
    <reaction evidence="9 10 12">
        <text>D-glyceraldehyde 3-phosphate + phosphate + NAD(+) = (2R)-3-phospho-glyceroyl phosphate + NADH + H(+)</text>
        <dbReference type="Rhea" id="RHEA:10300"/>
        <dbReference type="ChEBI" id="CHEBI:15378"/>
        <dbReference type="ChEBI" id="CHEBI:43474"/>
        <dbReference type="ChEBI" id="CHEBI:57540"/>
        <dbReference type="ChEBI" id="CHEBI:57604"/>
        <dbReference type="ChEBI" id="CHEBI:57945"/>
        <dbReference type="ChEBI" id="CHEBI:59776"/>
        <dbReference type="EC" id="1.2.1.59"/>
    </reaction>
</comment>
<evidence type="ECO:0000256" key="2">
    <source>
        <dbReference type="ARBA" id="ARBA00007406"/>
    </source>
</evidence>
<dbReference type="NCBIfam" id="TIGR01546">
    <property type="entry name" value="GAPDH-II_archae"/>
    <property type="match status" value="1"/>
</dbReference>
<evidence type="ECO:0000256" key="1">
    <source>
        <dbReference type="ARBA" id="ARBA00004869"/>
    </source>
</evidence>
<keyword evidence="4 10" id="KW-0521">NADP</keyword>
<dbReference type="InterPro" id="IPR036291">
    <property type="entry name" value="NAD(P)-bd_dom_sf"/>
</dbReference>
<dbReference type="InterPro" id="IPR020831">
    <property type="entry name" value="GlycerAld/Erythrose_P_DH"/>
</dbReference>
<dbReference type="PROSITE" id="PS00071">
    <property type="entry name" value="GAPDH"/>
    <property type="match status" value="1"/>
</dbReference>
<keyword evidence="10 12" id="KW-0963">Cytoplasm</keyword>
<dbReference type="GO" id="GO:0008839">
    <property type="term" value="F:4-hydroxy-tetrahydrodipicolinate reductase"/>
    <property type="evidence" value="ECO:0007669"/>
    <property type="project" value="InterPro"/>
</dbReference>
<evidence type="ECO:0000256" key="4">
    <source>
        <dbReference type="ARBA" id="ARBA00022857"/>
    </source>
</evidence>
<dbReference type="InterPro" id="IPR020828">
    <property type="entry name" value="GlycerAld_3-P_DH_NAD(P)-bd"/>
</dbReference>
<evidence type="ECO:0000256" key="6">
    <source>
        <dbReference type="ARBA" id="ARBA00023027"/>
    </source>
</evidence>
<dbReference type="KEGG" id="tcs:IMZ38_06065"/>
<dbReference type="CDD" id="cd02278">
    <property type="entry name" value="GAPDH_II_N"/>
    <property type="match status" value="1"/>
</dbReference>
<dbReference type="Pfam" id="PF02800">
    <property type="entry name" value="Gp_dh_C"/>
    <property type="match status" value="1"/>
</dbReference>
<proteinExistence type="inferred from homology"/>
<keyword evidence="5 10" id="KW-0560">Oxidoreductase</keyword>
<keyword evidence="6 10" id="KW-0520">NAD</keyword>
<evidence type="ECO:0000313" key="14">
    <source>
        <dbReference type="EMBL" id="QOR94189.1"/>
    </source>
</evidence>
<evidence type="ECO:0000256" key="7">
    <source>
        <dbReference type="ARBA" id="ARBA00023152"/>
    </source>
</evidence>
<comment type="pathway">
    <text evidence="1 10 12">Carbohydrate degradation; glycolysis; pyruvate from D-glyceraldehyde 3-phosphate: step 1/5.</text>
</comment>
<accession>A0A7M1UQB9</accession>
<evidence type="ECO:0000256" key="12">
    <source>
        <dbReference type="RuleBase" id="RU003388"/>
    </source>
</evidence>
<feature type="binding site" evidence="10">
    <location>
        <begin position="193"/>
        <end position="194"/>
    </location>
    <ligand>
        <name>D-glyceraldehyde 3-phosphate</name>
        <dbReference type="ChEBI" id="CHEBI:59776"/>
    </ligand>
</feature>
<dbReference type="CDD" id="cd18127">
    <property type="entry name" value="GAPDH_II_C"/>
    <property type="match status" value="1"/>
</dbReference>
<evidence type="ECO:0000256" key="5">
    <source>
        <dbReference type="ARBA" id="ARBA00023002"/>
    </source>
</evidence>
<dbReference type="UniPathway" id="UPA00109">
    <property type="reaction ID" value="UER00184"/>
</dbReference>
<dbReference type="AlphaFoldDB" id="A0A7M1UQB9"/>
<dbReference type="HAMAP" id="MF_00559">
    <property type="entry name" value="G3P_dehdrog_arch"/>
    <property type="match status" value="1"/>
</dbReference>